<dbReference type="Proteomes" id="UP001470230">
    <property type="component" value="Unassembled WGS sequence"/>
</dbReference>
<dbReference type="EMBL" id="JAPFFF010000052">
    <property type="protein sequence ID" value="KAK8839365.1"/>
    <property type="molecule type" value="Genomic_DNA"/>
</dbReference>
<proteinExistence type="predicted"/>
<evidence type="ECO:0000313" key="2">
    <source>
        <dbReference type="EMBL" id="KAK8839365.1"/>
    </source>
</evidence>
<organism evidence="2 3">
    <name type="scientific">Tritrichomonas musculus</name>
    <dbReference type="NCBI Taxonomy" id="1915356"/>
    <lineage>
        <taxon>Eukaryota</taxon>
        <taxon>Metamonada</taxon>
        <taxon>Parabasalia</taxon>
        <taxon>Tritrichomonadida</taxon>
        <taxon>Tritrichomonadidae</taxon>
        <taxon>Tritrichomonas</taxon>
    </lineage>
</organism>
<name>A0ABR2GZN4_9EUKA</name>
<keyword evidence="3" id="KW-1185">Reference proteome</keyword>
<comment type="caution">
    <text evidence="2">The sequence shown here is derived from an EMBL/GenBank/DDBJ whole genome shotgun (WGS) entry which is preliminary data.</text>
</comment>
<evidence type="ECO:0000259" key="1">
    <source>
        <dbReference type="Pfam" id="PF10416"/>
    </source>
</evidence>
<feature type="domain" description="Initiator binding" evidence="1">
    <location>
        <begin position="29"/>
        <end position="101"/>
    </location>
</feature>
<dbReference type="InterPro" id="IPR018845">
    <property type="entry name" value="Initiator-bd"/>
</dbReference>
<reference evidence="2 3" key="1">
    <citation type="submission" date="2024-04" db="EMBL/GenBank/DDBJ databases">
        <title>Tritrichomonas musculus Genome.</title>
        <authorList>
            <person name="Alves-Ferreira E."/>
            <person name="Grigg M."/>
            <person name="Lorenzi H."/>
            <person name="Galac M."/>
        </authorList>
    </citation>
    <scope>NUCLEOTIDE SEQUENCE [LARGE SCALE GENOMIC DNA]</scope>
    <source>
        <strain evidence="2 3">EAF2021</strain>
    </source>
</reference>
<sequence>MIYQATGTRLIPCFSIINELTNTRPAFSSINTERKKISFEKKLRNVLSLSSADPKNRGMYGAFWFNNYNCIAANPKILERTMHIKANSVNRNFRDHQFERVGKLPAFDSVFLPDPKNWSIFRDKTNNFQQSQLYETNKLLSWKPKTKKIKISPEIKQKKEHSEIRFHNFNYDPKEKQNEEESNEENTNIIEFKKSNDNNQFDININHNNNCQSVFGFLFI</sequence>
<evidence type="ECO:0000313" key="3">
    <source>
        <dbReference type="Proteomes" id="UP001470230"/>
    </source>
</evidence>
<gene>
    <name evidence="2" type="ORF">M9Y10_032301</name>
</gene>
<accession>A0ABR2GZN4</accession>
<dbReference type="Pfam" id="PF10416">
    <property type="entry name" value="IBD"/>
    <property type="match status" value="1"/>
</dbReference>
<dbReference type="Gene3D" id="1.10.10.10">
    <property type="entry name" value="Winged helix-like DNA-binding domain superfamily/Winged helix DNA-binding domain"/>
    <property type="match status" value="1"/>
</dbReference>
<dbReference type="InterPro" id="IPR036388">
    <property type="entry name" value="WH-like_DNA-bd_sf"/>
</dbReference>
<protein>
    <recommendedName>
        <fullName evidence="1">Initiator binding domain-containing protein</fullName>
    </recommendedName>
</protein>